<evidence type="ECO:0000313" key="2">
    <source>
        <dbReference type="Proteomes" id="UP000306602"/>
    </source>
</evidence>
<dbReference type="AlphaFoldDB" id="A0A4S4NQ31"/>
<accession>A0A4S4NQ31</accession>
<name>A0A4S4NQ31_9RHOB</name>
<dbReference type="InterPro" id="IPR053745">
    <property type="entry name" value="Viral_Tail_Comp_sf"/>
</dbReference>
<evidence type="ECO:0000313" key="1">
    <source>
        <dbReference type="EMBL" id="THH38310.1"/>
    </source>
</evidence>
<dbReference type="RefSeq" id="WP_136461203.1">
    <property type="nucleotide sequence ID" value="NZ_SRKY01000001.1"/>
</dbReference>
<protein>
    <submittedName>
        <fullName evidence="1">DUF3168 domain-containing protein</fullName>
    </submittedName>
</protein>
<comment type="caution">
    <text evidence="1">The sequence shown here is derived from an EMBL/GenBank/DDBJ whole genome shotgun (WGS) entry which is preliminary data.</text>
</comment>
<organism evidence="1 2">
    <name type="scientific">Aliishimia ponticola</name>
    <dbReference type="NCBI Taxonomy" id="2499833"/>
    <lineage>
        <taxon>Bacteria</taxon>
        <taxon>Pseudomonadati</taxon>
        <taxon>Pseudomonadota</taxon>
        <taxon>Alphaproteobacteria</taxon>
        <taxon>Rhodobacterales</taxon>
        <taxon>Paracoccaceae</taxon>
        <taxon>Aliishimia</taxon>
    </lineage>
</organism>
<dbReference type="Proteomes" id="UP000306602">
    <property type="component" value="Unassembled WGS sequence"/>
</dbReference>
<reference evidence="1 2" key="1">
    <citation type="submission" date="2019-04" db="EMBL/GenBank/DDBJ databases">
        <title>Shimia ponticola sp. nov., isolated from seawater.</title>
        <authorList>
            <person name="Kim Y.-O."/>
            <person name="Yoon J.-H."/>
        </authorList>
    </citation>
    <scope>NUCLEOTIDE SEQUENCE [LARGE SCALE GENOMIC DNA]</scope>
    <source>
        <strain evidence="1 2">MYP11</strain>
    </source>
</reference>
<gene>
    <name evidence="1" type="ORF">E4Z66_01695</name>
</gene>
<dbReference type="Gene3D" id="3.30.2000.30">
    <property type="match status" value="1"/>
</dbReference>
<dbReference type="EMBL" id="SRKY01000001">
    <property type="protein sequence ID" value="THH38310.1"/>
    <property type="molecule type" value="Genomic_DNA"/>
</dbReference>
<dbReference type="InterPro" id="IPR021508">
    <property type="entry name" value="Gp17-like"/>
</dbReference>
<dbReference type="OrthoDB" id="7644395at2"/>
<proteinExistence type="predicted"/>
<sequence>MSYALSAALQSAVYQKLIGDAALSGLVGADIYDTLPSGLAPRLYVSLGPETAKDASDYTSHGALHRFTISVIADEAGFSAAKTVAAAVCDALVDADLTMSRGRLVALGFERATAKRDDGDSARRIDLQFRARVEDS</sequence>
<dbReference type="Pfam" id="PF11367">
    <property type="entry name" value="Tail_completion_gp17"/>
    <property type="match status" value="1"/>
</dbReference>
<keyword evidence="2" id="KW-1185">Reference proteome</keyword>